<dbReference type="Pfam" id="PF03358">
    <property type="entry name" value="FMN_red"/>
    <property type="match status" value="1"/>
</dbReference>
<dbReference type="EMBL" id="ALPT02000006">
    <property type="protein sequence ID" value="KGA98689.1"/>
    <property type="molecule type" value="Genomic_DNA"/>
</dbReference>
<evidence type="ECO:0000256" key="3">
    <source>
        <dbReference type="ARBA" id="ARBA00023002"/>
    </source>
</evidence>
<dbReference type="Proteomes" id="UP000002754">
    <property type="component" value="Unassembled WGS sequence"/>
</dbReference>
<evidence type="ECO:0000259" key="4">
    <source>
        <dbReference type="Pfam" id="PF03358"/>
    </source>
</evidence>
<evidence type="ECO:0000256" key="1">
    <source>
        <dbReference type="ARBA" id="ARBA00022630"/>
    </source>
</evidence>
<dbReference type="PANTHER" id="PTHR43408">
    <property type="entry name" value="FMN REDUCTASE (NADPH)"/>
    <property type="match status" value="1"/>
</dbReference>
<evidence type="ECO:0000313" key="6">
    <source>
        <dbReference type="EMBL" id="THG89760.1"/>
    </source>
</evidence>
<dbReference type="AlphaFoldDB" id="A0A094WLR2"/>
<dbReference type="NCBIfam" id="TIGR03567">
    <property type="entry name" value="FMN_reduc_SsuE"/>
    <property type="match status" value="1"/>
</dbReference>
<sequence length="172" mass="19206">MLHIVIISGSPYKSSRLNGLITYAQQFYARQGVKAEVLHVTDIPAEALIQAQFNHEKVKEFNKKVDKADLVIVASQVYKASFTGVLKTYLDLLPQDGLKDKSVLPFVIGGSLAHLLMVDYSLKPVLSALGAKWIAKGLYTVESDVNWDDSKELVLTKQAKERIDRTLTEFIK</sequence>
<accession>A0A094WLR2</accession>
<dbReference type="STRING" id="1218173.BALCAV_0202755"/>
<keyword evidence="1" id="KW-0285">Flavoprotein</keyword>
<dbReference type="Gene3D" id="3.40.50.360">
    <property type="match status" value="1"/>
</dbReference>
<evidence type="ECO:0000256" key="2">
    <source>
        <dbReference type="ARBA" id="ARBA00022643"/>
    </source>
</evidence>
<dbReference type="RefSeq" id="WP_003323380.1">
    <property type="nucleotide sequence ID" value="NZ_ALPT02000006.1"/>
</dbReference>
<dbReference type="InterPro" id="IPR051814">
    <property type="entry name" value="NAD(P)H-dep_FMN_reductase"/>
</dbReference>
<dbReference type="OrthoDB" id="1643408at2"/>
<keyword evidence="3" id="KW-0560">Oxidoreductase</keyword>
<dbReference type="InterPro" id="IPR029039">
    <property type="entry name" value="Flavoprotein-like_sf"/>
</dbReference>
<dbReference type="GO" id="GO:0046306">
    <property type="term" value="P:alkanesulfonate catabolic process"/>
    <property type="evidence" value="ECO:0007669"/>
    <property type="project" value="InterPro"/>
</dbReference>
<reference evidence="5 7" key="1">
    <citation type="journal article" date="2014" name="Genome Announc.">
        <title>Draft Genome Sequence of Bacillus alcalophilus AV1934, a Classic Alkaliphile Isolated from Human Feces in 1934.</title>
        <authorList>
            <person name="Attie O."/>
            <person name="Jayaprakash A."/>
            <person name="Shah H."/>
            <person name="Paulsen I.T."/>
            <person name="Morino M."/>
            <person name="Takahashi Y."/>
            <person name="Narumi I."/>
            <person name="Sachidanandam R."/>
            <person name="Satoh K."/>
            <person name="Ito M."/>
            <person name="Krulwich T.A."/>
        </authorList>
    </citation>
    <scope>NUCLEOTIDE SEQUENCE [LARGE SCALE GENOMIC DNA]</scope>
    <source>
        <strain evidence="5 7">AV1934</strain>
    </source>
</reference>
<gene>
    <name evidence="6" type="ORF">AJ85_15175</name>
    <name evidence="5" type="ORF">BALCAV_0202755</name>
</gene>
<dbReference type="InterPro" id="IPR005025">
    <property type="entry name" value="FMN_Rdtase-like_dom"/>
</dbReference>
<comment type="caution">
    <text evidence="5">The sequence shown here is derived from an EMBL/GenBank/DDBJ whole genome shotgun (WGS) entry which is preliminary data.</text>
</comment>
<evidence type="ECO:0000313" key="5">
    <source>
        <dbReference type="EMBL" id="KGA98689.1"/>
    </source>
</evidence>
<dbReference type="EMBL" id="JALP01000196">
    <property type="protein sequence ID" value="THG89760.1"/>
    <property type="molecule type" value="Genomic_DNA"/>
</dbReference>
<keyword evidence="7" id="KW-1185">Reference proteome</keyword>
<dbReference type="eggNOG" id="COG0431">
    <property type="taxonomic scope" value="Bacteria"/>
</dbReference>
<evidence type="ECO:0000313" key="8">
    <source>
        <dbReference type="Proteomes" id="UP000297014"/>
    </source>
</evidence>
<dbReference type="SUPFAM" id="SSF52218">
    <property type="entry name" value="Flavoproteins"/>
    <property type="match status" value="1"/>
</dbReference>
<name>A0A094WLR2_ALKAL</name>
<protein>
    <submittedName>
        <fullName evidence="5">FMN reductase</fullName>
    </submittedName>
</protein>
<proteinExistence type="predicted"/>
<dbReference type="InterPro" id="IPR020048">
    <property type="entry name" value="NADPH-dep_FMN_reduc_SsuE"/>
</dbReference>
<organism evidence="5 7">
    <name type="scientific">Alkalihalobacillus alcalophilus ATCC 27647 = CGMCC 1.3604</name>
    <dbReference type="NCBI Taxonomy" id="1218173"/>
    <lineage>
        <taxon>Bacteria</taxon>
        <taxon>Bacillati</taxon>
        <taxon>Bacillota</taxon>
        <taxon>Bacilli</taxon>
        <taxon>Bacillales</taxon>
        <taxon>Bacillaceae</taxon>
        <taxon>Alkalihalobacillus</taxon>
    </lineage>
</organism>
<feature type="domain" description="NADPH-dependent FMN reductase-like" evidence="4">
    <location>
        <begin position="3"/>
        <end position="142"/>
    </location>
</feature>
<dbReference type="Proteomes" id="UP000297014">
    <property type="component" value="Unassembled WGS sequence"/>
</dbReference>
<keyword evidence="2" id="KW-0288">FMN</keyword>
<dbReference type="PANTHER" id="PTHR43408:SF1">
    <property type="entry name" value="FMN REDUCTASE (NADPH)"/>
    <property type="match status" value="1"/>
</dbReference>
<evidence type="ECO:0000313" key="7">
    <source>
        <dbReference type="Proteomes" id="UP000002754"/>
    </source>
</evidence>
<dbReference type="GO" id="GO:0008752">
    <property type="term" value="F:FMN reductase [NAD(P)H] activity"/>
    <property type="evidence" value="ECO:0007669"/>
    <property type="project" value="InterPro"/>
</dbReference>
<reference evidence="6 8" key="2">
    <citation type="submission" date="2014-01" db="EMBL/GenBank/DDBJ databases">
        <title>Draft genome sequencing of Bacillus alcalophilus CGMCC 1.3604.</title>
        <authorList>
            <person name="Yang J."/>
            <person name="Diao L."/>
            <person name="Yang S."/>
        </authorList>
    </citation>
    <scope>NUCLEOTIDE SEQUENCE [LARGE SCALE GENOMIC DNA]</scope>
    <source>
        <strain evidence="6 8">CGMCC 1.3604</strain>
    </source>
</reference>